<dbReference type="EnsemblMetazoa" id="tetur09g02170.1">
    <property type="protein sequence ID" value="tetur09g02170.1"/>
    <property type="gene ID" value="tetur09g02170"/>
</dbReference>
<dbReference type="OrthoDB" id="7042322at2759"/>
<reference evidence="17" key="1">
    <citation type="submission" date="2011-08" db="EMBL/GenBank/DDBJ databases">
        <authorList>
            <person name="Rombauts S."/>
        </authorList>
    </citation>
    <scope>NUCLEOTIDE SEQUENCE</scope>
    <source>
        <strain evidence="17">London</strain>
    </source>
</reference>
<dbReference type="GO" id="GO:0030170">
    <property type="term" value="F:pyridoxal phosphate binding"/>
    <property type="evidence" value="ECO:0007669"/>
    <property type="project" value="InterPro"/>
</dbReference>
<evidence type="ECO:0000256" key="6">
    <source>
        <dbReference type="ARBA" id="ARBA00015959"/>
    </source>
</evidence>
<dbReference type="InterPro" id="IPR015422">
    <property type="entry name" value="PyrdxlP-dep_Trfase_small"/>
</dbReference>
<dbReference type="InterPro" id="IPR004839">
    <property type="entry name" value="Aminotransferase_I/II_large"/>
</dbReference>
<evidence type="ECO:0000259" key="15">
    <source>
        <dbReference type="Pfam" id="PF00155"/>
    </source>
</evidence>
<evidence type="ECO:0000256" key="10">
    <source>
        <dbReference type="ARBA" id="ARBA00022898"/>
    </source>
</evidence>
<proteinExistence type="inferred from homology"/>
<name>T1KD99_TETUR</name>
<evidence type="ECO:0000256" key="7">
    <source>
        <dbReference type="ARBA" id="ARBA00022576"/>
    </source>
</evidence>
<dbReference type="InterPro" id="IPR015421">
    <property type="entry name" value="PyrdxlP-dep_Trfase_major"/>
</dbReference>
<evidence type="ECO:0000256" key="9">
    <source>
        <dbReference type="ARBA" id="ARBA00022878"/>
    </source>
</evidence>
<dbReference type="FunFam" id="3.40.640.10:FF:000048">
    <property type="entry name" value="tyrosine aminotransferase"/>
    <property type="match status" value="1"/>
</dbReference>
<evidence type="ECO:0000256" key="2">
    <source>
        <dbReference type="ARBA" id="ARBA00005203"/>
    </source>
</evidence>
<evidence type="ECO:0000256" key="11">
    <source>
        <dbReference type="ARBA" id="ARBA00047798"/>
    </source>
</evidence>
<accession>T1KD99</accession>
<keyword evidence="10 12" id="KW-0663">Pyridoxal phosphate</keyword>
<dbReference type="EMBL" id="CAEY01002011">
    <property type="status" value="NOT_ANNOTATED_CDS"/>
    <property type="molecule type" value="Genomic_DNA"/>
</dbReference>
<dbReference type="EC" id="2.6.1.5" evidence="5 12"/>
<dbReference type="PANTHER" id="PTHR45744:SF2">
    <property type="entry name" value="TYROSINE AMINOTRANSFERASE"/>
    <property type="match status" value="1"/>
</dbReference>
<dbReference type="STRING" id="32264.T1KD99"/>
<feature type="compositionally biased region" description="Pro residues" evidence="14">
    <location>
        <begin position="421"/>
        <end position="430"/>
    </location>
</feature>
<dbReference type="Proteomes" id="UP000015104">
    <property type="component" value="Unassembled WGS sequence"/>
</dbReference>
<gene>
    <name evidence="16" type="primary">107363316</name>
</gene>
<keyword evidence="8" id="KW-0808">Transferase</keyword>
<evidence type="ECO:0000256" key="13">
    <source>
        <dbReference type="PIRSR" id="PIRSR000517-1"/>
    </source>
</evidence>
<dbReference type="eggNOG" id="KOG0259">
    <property type="taxonomic scope" value="Eukaryota"/>
</dbReference>
<evidence type="ECO:0000256" key="8">
    <source>
        <dbReference type="ARBA" id="ARBA00022679"/>
    </source>
</evidence>
<dbReference type="HOGENOM" id="CLU_017584_4_2_1"/>
<keyword evidence="17" id="KW-1185">Reference proteome</keyword>
<sequence length="441" mass="49083">MKSERQWDIKVSHYAQNTINPIRQVLENLNASPNPNKKLIPLSIGDPTVFGNLEPNNVIIEAMVESIQSNKFNGYLPSNGIESARKAIAEYSSTNNVQVDPKDVIITSGCSHALEMAINVLAEPGKNILLPRPGFPLYQTLCGGLGIGMKYYNLDAEKNWEIDLDHLEAQIDPSTVAIVYNNPSNPCGSVYSASHIRSFLEICEKHKVPVIADEIYEHLVFPGHKFTPIASLTQEVPILSCRGTTKRFMVPGYRCGWIIIHDKQERFGNPIRKGLNNLTHRIVGANSIVQGALPKILKEIPDEYFQDCISLIHANAKICYSITKRIPGLTPIMPTGAMYIMVGIDTSYFPELSSDLHFVERLMSEESIFVLPGKMFGVNGYIRIVLTVPSELLIEACNRLENFCLRNVILPSNQQQNGQPPTTPAKPLPLPLNLRESVKVD</sequence>
<evidence type="ECO:0000256" key="14">
    <source>
        <dbReference type="SAM" id="MobiDB-lite"/>
    </source>
</evidence>
<feature type="modified residue" description="N6-(pyridoxal phosphate)lysine" evidence="13">
    <location>
        <position position="246"/>
    </location>
</feature>
<feature type="region of interest" description="Disordered" evidence="14">
    <location>
        <begin position="414"/>
        <end position="441"/>
    </location>
</feature>
<dbReference type="GO" id="GO:0004838">
    <property type="term" value="F:L-tyrosine-2-oxoglutarate transaminase activity"/>
    <property type="evidence" value="ECO:0007669"/>
    <property type="project" value="UniProtKB-UniRule"/>
</dbReference>
<dbReference type="AlphaFoldDB" id="T1KD99"/>
<comment type="pathway">
    <text evidence="2 12">Amino-acid degradation; L-phenylalanine degradation; acetoacetate and fumarate from L-phenylalanine: step 2/6.</text>
</comment>
<dbReference type="InterPro" id="IPR015424">
    <property type="entry name" value="PyrdxlP-dep_Trfase"/>
</dbReference>
<comment type="catalytic activity">
    <reaction evidence="11 12">
        <text>L-tyrosine + 2-oxoglutarate = 3-(4-hydroxyphenyl)pyruvate + L-glutamate</text>
        <dbReference type="Rhea" id="RHEA:15093"/>
        <dbReference type="ChEBI" id="CHEBI:16810"/>
        <dbReference type="ChEBI" id="CHEBI:29985"/>
        <dbReference type="ChEBI" id="CHEBI:36242"/>
        <dbReference type="ChEBI" id="CHEBI:58315"/>
        <dbReference type="EC" id="2.6.1.5"/>
    </reaction>
</comment>
<comment type="function">
    <text evidence="12">Transaminase involved in tyrosine breakdown. Converts tyrosine to p-hydroxyphenylpyruvate.</text>
</comment>
<evidence type="ECO:0000256" key="1">
    <source>
        <dbReference type="ARBA" id="ARBA00001933"/>
    </source>
</evidence>
<comment type="cofactor">
    <cofactor evidence="1 12 13">
        <name>pyridoxal 5'-phosphate</name>
        <dbReference type="ChEBI" id="CHEBI:597326"/>
    </cofactor>
</comment>
<dbReference type="CDD" id="cd00609">
    <property type="entry name" value="AAT_like"/>
    <property type="match status" value="1"/>
</dbReference>
<dbReference type="SUPFAM" id="SSF53383">
    <property type="entry name" value="PLP-dependent transferases"/>
    <property type="match status" value="1"/>
</dbReference>
<evidence type="ECO:0000256" key="3">
    <source>
        <dbReference type="ARBA" id="ARBA00007441"/>
    </source>
</evidence>
<evidence type="ECO:0000256" key="4">
    <source>
        <dbReference type="ARBA" id="ARBA00011738"/>
    </source>
</evidence>
<dbReference type="OMA" id="CALDLCI"/>
<dbReference type="GO" id="GO:0006559">
    <property type="term" value="P:L-phenylalanine catabolic process"/>
    <property type="evidence" value="ECO:0007669"/>
    <property type="project" value="UniProtKB-UniRule"/>
</dbReference>
<feature type="domain" description="Aminotransferase class I/classII large" evidence="15">
    <location>
        <begin position="38"/>
        <end position="400"/>
    </location>
</feature>
<evidence type="ECO:0000256" key="12">
    <source>
        <dbReference type="PIRNR" id="PIRNR000517"/>
    </source>
</evidence>
<dbReference type="PIRSF" id="PIRSF000517">
    <property type="entry name" value="Tyr_transaminase"/>
    <property type="match status" value="1"/>
</dbReference>
<keyword evidence="9" id="KW-0828">Tyrosine catabolism</keyword>
<evidence type="ECO:0000313" key="17">
    <source>
        <dbReference type="Proteomes" id="UP000015104"/>
    </source>
</evidence>
<dbReference type="Gene3D" id="3.40.640.10">
    <property type="entry name" value="Type I PLP-dependent aspartate aminotransferase-like (Major domain)"/>
    <property type="match status" value="1"/>
</dbReference>
<evidence type="ECO:0000313" key="16">
    <source>
        <dbReference type="EnsemblMetazoa" id="tetur09g02170.1"/>
    </source>
</evidence>
<dbReference type="Pfam" id="PF00155">
    <property type="entry name" value="Aminotran_1_2"/>
    <property type="match status" value="1"/>
</dbReference>
<comment type="subunit">
    <text evidence="4 12">Homodimer.</text>
</comment>
<dbReference type="Gene3D" id="3.90.1150.10">
    <property type="entry name" value="Aspartate Aminotransferase, domain 1"/>
    <property type="match status" value="1"/>
</dbReference>
<dbReference type="UniPathway" id="UPA00139">
    <property type="reaction ID" value="UER00338"/>
</dbReference>
<reference evidence="16" key="2">
    <citation type="submission" date="2015-06" db="UniProtKB">
        <authorList>
            <consortium name="EnsemblMetazoa"/>
        </authorList>
    </citation>
    <scope>IDENTIFICATION</scope>
</reference>
<comment type="similarity">
    <text evidence="3 12">Belongs to the class-I pyridoxal-phosphate-dependent aminotransferase family.</text>
</comment>
<dbReference type="KEGG" id="tut:107363316"/>
<keyword evidence="7" id="KW-0032">Aminotransferase</keyword>
<dbReference type="InterPro" id="IPR005957">
    <property type="entry name" value="Tyrosine_aminoTrfase"/>
</dbReference>
<dbReference type="NCBIfam" id="TIGR01264">
    <property type="entry name" value="tyr_amTase_E"/>
    <property type="match status" value="1"/>
</dbReference>
<evidence type="ECO:0000256" key="5">
    <source>
        <dbReference type="ARBA" id="ARBA00012749"/>
    </source>
</evidence>
<dbReference type="InterPro" id="IPR005958">
    <property type="entry name" value="TyrNic_aminoTrfase"/>
</dbReference>
<organism evidence="16 17">
    <name type="scientific">Tetranychus urticae</name>
    <name type="common">Two-spotted spider mite</name>
    <dbReference type="NCBI Taxonomy" id="32264"/>
    <lineage>
        <taxon>Eukaryota</taxon>
        <taxon>Metazoa</taxon>
        <taxon>Ecdysozoa</taxon>
        <taxon>Arthropoda</taxon>
        <taxon>Chelicerata</taxon>
        <taxon>Arachnida</taxon>
        <taxon>Acari</taxon>
        <taxon>Acariformes</taxon>
        <taxon>Trombidiformes</taxon>
        <taxon>Prostigmata</taxon>
        <taxon>Eleutherengona</taxon>
        <taxon>Raphignathae</taxon>
        <taxon>Tetranychoidea</taxon>
        <taxon>Tetranychidae</taxon>
        <taxon>Tetranychus</taxon>
    </lineage>
</organism>
<dbReference type="GO" id="GO:0006572">
    <property type="term" value="P:L-tyrosine catabolic process"/>
    <property type="evidence" value="ECO:0007669"/>
    <property type="project" value="UniProtKB-KW"/>
</dbReference>
<dbReference type="PANTHER" id="PTHR45744">
    <property type="entry name" value="TYROSINE AMINOTRANSFERASE"/>
    <property type="match status" value="1"/>
</dbReference>
<dbReference type="NCBIfam" id="TIGR01265">
    <property type="entry name" value="tyr_nico_aTase"/>
    <property type="match status" value="1"/>
</dbReference>
<protein>
    <recommendedName>
        <fullName evidence="6 12">Tyrosine aminotransferase</fullName>
        <shortName evidence="12">TAT</shortName>
        <ecNumber evidence="5 12">2.6.1.5</ecNumber>
    </recommendedName>
</protein>